<evidence type="ECO:0000259" key="10">
    <source>
        <dbReference type="Pfam" id="PF02875"/>
    </source>
</evidence>
<dbReference type="PANTHER" id="PTHR23135">
    <property type="entry name" value="MUR LIGASE FAMILY MEMBER"/>
    <property type="match status" value="1"/>
</dbReference>
<evidence type="ECO:0008006" key="14">
    <source>
        <dbReference type="Google" id="ProtNLM"/>
    </source>
</evidence>
<comment type="subcellular location">
    <subcellularLocation>
        <location evidence="9">Cytoplasm</location>
    </subcellularLocation>
</comment>
<evidence type="ECO:0000256" key="4">
    <source>
        <dbReference type="ARBA" id="ARBA00022741"/>
    </source>
</evidence>
<dbReference type="GO" id="GO:0005737">
    <property type="term" value="C:cytoplasm"/>
    <property type="evidence" value="ECO:0007669"/>
    <property type="project" value="UniProtKB-SubCell"/>
</dbReference>
<dbReference type="InterPro" id="IPR036615">
    <property type="entry name" value="Mur_ligase_C_dom_sf"/>
</dbReference>
<accession>A0A1F6FFC8</accession>
<dbReference type="GO" id="GO:0051301">
    <property type="term" value="P:cell division"/>
    <property type="evidence" value="ECO:0007669"/>
    <property type="project" value="UniProtKB-KW"/>
</dbReference>
<comment type="caution">
    <text evidence="12">The sequence shown here is derived from an EMBL/GenBank/DDBJ whole genome shotgun (WGS) entry which is preliminary data.</text>
</comment>
<evidence type="ECO:0000256" key="1">
    <source>
        <dbReference type="ARBA" id="ARBA00005898"/>
    </source>
</evidence>
<dbReference type="InterPro" id="IPR018109">
    <property type="entry name" value="Folylpolyglutamate_synth_CS"/>
</dbReference>
<evidence type="ECO:0000313" key="12">
    <source>
        <dbReference type="EMBL" id="OGG84566.1"/>
    </source>
</evidence>
<reference evidence="12 13" key="1">
    <citation type="journal article" date="2016" name="Nat. Commun.">
        <title>Thousands of microbial genomes shed light on interconnected biogeochemical processes in an aquifer system.</title>
        <authorList>
            <person name="Anantharaman K."/>
            <person name="Brown C.T."/>
            <person name="Hug L.A."/>
            <person name="Sharon I."/>
            <person name="Castelle C.J."/>
            <person name="Probst A.J."/>
            <person name="Thomas B.C."/>
            <person name="Singh A."/>
            <person name="Wilkins M.J."/>
            <person name="Karaoz U."/>
            <person name="Brodie E.L."/>
            <person name="Williams K.H."/>
            <person name="Hubbard S.S."/>
            <person name="Banfield J.F."/>
        </authorList>
    </citation>
    <scope>NUCLEOTIDE SEQUENCE [LARGE SCALE GENOMIC DNA]</scope>
</reference>
<dbReference type="PROSITE" id="PS01011">
    <property type="entry name" value="FOLYLPOLYGLU_SYNT_1"/>
    <property type="match status" value="1"/>
</dbReference>
<keyword evidence="2" id="KW-0963">Cytoplasm</keyword>
<evidence type="ECO:0000256" key="8">
    <source>
        <dbReference type="ARBA" id="ARBA00023316"/>
    </source>
</evidence>
<evidence type="ECO:0000256" key="3">
    <source>
        <dbReference type="ARBA" id="ARBA00022598"/>
    </source>
</evidence>
<dbReference type="GO" id="GO:0009252">
    <property type="term" value="P:peptidoglycan biosynthetic process"/>
    <property type="evidence" value="ECO:0007669"/>
    <property type="project" value="UniProtKB-UniPathway"/>
</dbReference>
<protein>
    <recommendedName>
        <fullName evidence="14">UDP-N-acetylmuramoyl-L-alanyl-D-glutamate--2, 6-diaminopimelate ligase</fullName>
    </recommendedName>
</protein>
<dbReference type="Pfam" id="PF08245">
    <property type="entry name" value="Mur_ligase_M"/>
    <property type="match status" value="1"/>
</dbReference>
<dbReference type="InterPro" id="IPR036565">
    <property type="entry name" value="Mur-like_cat_sf"/>
</dbReference>
<name>A0A1F6FFC8_9BACT</name>
<dbReference type="AlphaFoldDB" id="A0A1F6FFC8"/>
<evidence type="ECO:0000256" key="2">
    <source>
        <dbReference type="ARBA" id="ARBA00022490"/>
    </source>
</evidence>
<keyword evidence="8 9" id="KW-0961">Cell wall biogenesis/degradation</keyword>
<keyword evidence="4" id="KW-0547">Nucleotide-binding</keyword>
<dbReference type="SUPFAM" id="SSF53244">
    <property type="entry name" value="MurD-like peptide ligases, peptide-binding domain"/>
    <property type="match status" value="1"/>
</dbReference>
<dbReference type="UniPathway" id="UPA00219"/>
<dbReference type="SUPFAM" id="SSF53623">
    <property type="entry name" value="MurD-like peptide ligases, catalytic domain"/>
    <property type="match status" value="1"/>
</dbReference>
<evidence type="ECO:0000256" key="6">
    <source>
        <dbReference type="ARBA" id="ARBA00022960"/>
    </source>
</evidence>
<dbReference type="InterPro" id="IPR005761">
    <property type="entry name" value="UDP-N-AcMur-Glu-dNH2Pim_ligase"/>
</dbReference>
<dbReference type="PANTHER" id="PTHR23135:SF4">
    <property type="entry name" value="UDP-N-ACETYLMURAMOYL-L-ALANYL-D-GLUTAMATE--2,6-DIAMINOPIMELATE LIGASE MURE HOMOLOG, CHLOROPLASTIC"/>
    <property type="match status" value="1"/>
</dbReference>
<sequence>MYMAQLFSLLKQLIPKSFLNIVRPPYHYALAYLADVRYKHPSREITVIGITGTKGKSTVTEILTRILETEGHTVASLSTIQFKIADKIERNLFKMTMPGRFFVQRFLRRAVMAGCTHAIIEITSEGAKQYRHQFLELDALVFTNLTPEHIESHGSFEKYKQAKLAIAKRVATSTKRPRFLVANVDDEHGTAFLNFDVENVLPYSLKDLSLYSLHKDSVSLVFGDVTIRVPLIGLFNVYNILAAITLARSFGISFTTIDKALRTLPPVAGRVEHFTTSKDAAKHITAVVDYAHTPDSLEKLYQSFPDTYKVCVLGNTGGGRDSWKRPEMGAIAERYCDQIILTNEDPYDENPRLIVEQMAKGIQNKEKLEIIMDRRQAIATAFAEAPENAYVLISGKGTDPYIMGPHGTKTVWSDAEVVKEELANLTDQSH</sequence>
<organism evidence="12 13">
    <name type="scientific">Candidatus Kaiserbacteria bacterium RIFCSPLOWO2_12_FULL_45_26</name>
    <dbReference type="NCBI Taxonomy" id="1798525"/>
    <lineage>
        <taxon>Bacteria</taxon>
        <taxon>Candidatus Kaiseribacteriota</taxon>
    </lineage>
</organism>
<dbReference type="Proteomes" id="UP000177325">
    <property type="component" value="Unassembled WGS sequence"/>
</dbReference>
<comment type="pathway">
    <text evidence="9">Cell wall biogenesis; peptidoglycan biosynthesis.</text>
</comment>
<dbReference type="InterPro" id="IPR013221">
    <property type="entry name" value="Mur_ligase_cen"/>
</dbReference>
<evidence type="ECO:0000313" key="13">
    <source>
        <dbReference type="Proteomes" id="UP000177325"/>
    </source>
</evidence>
<dbReference type="Gene3D" id="3.40.1190.10">
    <property type="entry name" value="Mur-like, catalytic domain"/>
    <property type="match status" value="1"/>
</dbReference>
<dbReference type="InterPro" id="IPR004101">
    <property type="entry name" value="Mur_ligase_C"/>
</dbReference>
<dbReference type="Pfam" id="PF02875">
    <property type="entry name" value="Mur_ligase_C"/>
    <property type="match status" value="1"/>
</dbReference>
<gene>
    <name evidence="12" type="ORF">A3G90_00555</name>
</gene>
<keyword evidence="9" id="KW-0131">Cell cycle</keyword>
<keyword evidence="7 9" id="KW-0573">Peptidoglycan synthesis</keyword>
<keyword evidence="3" id="KW-0436">Ligase</keyword>
<keyword evidence="9" id="KW-0132">Cell division</keyword>
<dbReference type="GO" id="GO:0004326">
    <property type="term" value="F:tetrahydrofolylpolyglutamate synthase activity"/>
    <property type="evidence" value="ECO:0007669"/>
    <property type="project" value="InterPro"/>
</dbReference>
<comment type="similarity">
    <text evidence="1">Belongs to the MurCDEF family. MurE subfamily.</text>
</comment>
<proteinExistence type="inferred from homology"/>
<dbReference type="GO" id="GO:0008360">
    <property type="term" value="P:regulation of cell shape"/>
    <property type="evidence" value="ECO:0007669"/>
    <property type="project" value="UniProtKB-KW"/>
</dbReference>
<dbReference type="GO" id="GO:0071555">
    <property type="term" value="P:cell wall organization"/>
    <property type="evidence" value="ECO:0007669"/>
    <property type="project" value="UniProtKB-KW"/>
</dbReference>
<keyword evidence="5" id="KW-0067">ATP-binding</keyword>
<evidence type="ECO:0000256" key="7">
    <source>
        <dbReference type="ARBA" id="ARBA00022984"/>
    </source>
</evidence>
<feature type="domain" description="Mur ligase central" evidence="11">
    <location>
        <begin position="50"/>
        <end position="247"/>
    </location>
</feature>
<dbReference type="STRING" id="1798525.A3G90_00555"/>
<dbReference type="EMBL" id="MFMM01000001">
    <property type="protein sequence ID" value="OGG84566.1"/>
    <property type="molecule type" value="Genomic_DNA"/>
</dbReference>
<keyword evidence="6 9" id="KW-0133">Cell shape</keyword>
<evidence type="ECO:0000259" key="11">
    <source>
        <dbReference type="Pfam" id="PF08245"/>
    </source>
</evidence>
<dbReference type="Gene3D" id="3.90.190.20">
    <property type="entry name" value="Mur ligase, C-terminal domain"/>
    <property type="match status" value="1"/>
</dbReference>
<feature type="domain" description="Mur ligase C-terminal" evidence="10">
    <location>
        <begin position="270"/>
        <end position="397"/>
    </location>
</feature>
<dbReference type="NCBIfam" id="TIGR01085">
    <property type="entry name" value="murE"/>
    <property type="match status" value="1"/>
</dbReference>
<evidence type="ECO:0000256" key="5">
    <source>
        <dbReference type="ARBA" id="ARBA00022840"/>
    </source>
</evidence>
<dbReference type="GO" id="GO:0005524">
    <property type="term" value="F:ATP binding"/>
    <property type="evidence" value="ECO:0007669"/>
    <property type="project" value="UniProtKB-KW"/>
</dbReference>
<evidence type="ECO:0000256" key="9">
    <source>
        <dbReference type="RuleBase" id="RU004135"/>
    </source>
</evidence>